<keyword evidence="2" id="KW-1185">Reference proteome</keyword>
<comment type="caution">
    <text evidence="1">The sequence shown here is derived from an EMBL/GenBank/DDBJ whole genome shotgun (WGS) entry which is preliminary data.</text>
</comment>
<evidence type="ECO:0008006" key="3">
    <source>
        <dbReference type="Google" id="ProtNLM"/>
    </source>
</evidence>
<proteinExistence type="predicted"/>
<sequence length="52" mass="5595">MKATVSNIDKAIAFLVPVLDFGTACATIEVAAQSRRYHFVNDPAGSEELNGR</sequence>
<gene>
    <name evidence="1" type="ORF">MiSe_90900</name>
</gene>
<dbReference type="EMBL" id="BLAY01000316">
    <property type="protein sequence ID" value="GET44264.1"/>
    <property type="molecule type" value="Genomic_DNA"/>
</dbReference>
<protein>
    <recommendedName>
        <fullName evidence="3">Transposase</fullName>
    </recommendedName>
</protein>
<name>A0AAV3XSY1_9CYAN</name>
<dbReference type="RefSeq" id="WP_226593964.1">
    <property type="nucleotide sequence ID" value="NZ_BLAY01000316.1"/>
</dbReference>
<evidence type="ECO:0000313" key="2">
    <source>
        <dbReference type="Proteomes" id="UP001050975"/>
    </source>
</evidence>
<organism evidence="1 2">
    <name type="scientific">Microseira wollei NIES-4236</name>
    <dbReference type="NCBI Taxonomy" id="2530354"/>
    <lineage>
        <taxon>Bacteria</taxon>
        <taxon>Bacillati</taxon>
        <taxon>Cyanobacteriota</taxon>
        <taxon>Cyanophyceae</taxon>
        <taxon>Oscillatoriophycideae</taxon>
        <taxon>Aerosakkonematales</taxon>
        <taxon>Aerosakkonemataceae</taxon>
        <taxon>Microseira</taxon>
    </lineage>
</organism>
<dbReference type="AlphaFoldDB" id="A0AAV3XSY1"/>
<dbReference type="Proteomes" id="UP001050975">
    <property type="component" value="Unassembled WGS sequence"/>
</dbReference>
<reference evidence="1" key="1">
    <citation type="submission" date="2019-10" db="EMBL/GenBank/DDBJ databases">
        <title>Draft genome sequece of Microseira wollei NIES-4236.</title>
        <authorList>
            <person name="Yamaguchi H."/>
            <person name="Suzuki S."/>
            <person name="Kawachi M."/>
        </authorList>
    </citation>
    <scope>NUCLEOTIDE SEQUENCE</scope>
    <source>
        <strain evidence="1">NIES-4236</strain>
    </source>
</reference>
<accession>A0AAV3XSY1</accession>
<evidence type="ECO:0000313" key="1">
    <source>
        <dbReference type="EMBL" id="GET44264.1"/>
    </source>
</evidence>